<dbReference type="PANTHER" id="PTHR22928:SF3">
    <property type="entry name" value="TELOMERE-ASSOCIATED PROTEIN RIF1"/>
    <property type="match status" value="1"/>
</dbReference>
<reference evidence="3 4" key="1">
    <citation type="submission" date="2014-07" db="EMBL/GenBank/DDBJ databases">
        <title>Genomic and transcriptomic analysis on Apis cerana provide comprehensive insights into honey bee biology.</title>
        <authorList>
            <person name="Diao Q."/>
            <person name="Sun L."/>
            <person name="Zheng H."/>
            <person name="Zheng H."/>
            <person name="Xu S."/>
            <person name="Wang S."/>
            <person name="Zeng Z."/>
            <person name="Hu F."/>
            <person name="Su S."/>
            <person name="Wu J."/>
        </authorList>
    </citation>
    <scope>NUCLEOTIDE SEQUENCE [LARGE SCALE GENOMIC DNA]</scope>
    <source>
        <tissue evidence="3">Pupae without intestine</tissue>
    </source>
</reference>
<proteinExistence type="predicted"/>
<dbReference type="OrthoDB" id="5399929at2759"/>
<dbReference type="PANTHER" id="PTHR22928">
    <property type="entry name" value="TELOMERE-ASSOCIATED PROTEIN RIF1"/>
    <property type="match status" value="1"/>
</dbReference>
<gene>
    <name evidence="3" type="ORF">APICC_07285</name>
</gene>
<feature type="coiled-coil region" evidence="1">
    <location>
        <begin position="1443"/>
        <end position="1477"/>
    </location>
</feature>
<name>A0A2A3EMC9_APICC</name>
<dbReference type="InterPro" id="IPR018247">
    <property type="entry name" value="EF_Hand_1_Ca_BS"/>
</dbReference>
<feature type="compositionally biased region" description="Low complexity" evidence="2">
    <location>
        <begin position="1507"/>
        <end position="1533"/>
    </location>
</feature>
<feature type="region of interest" description="Disordered" evidence="2">
    <location>
        <begin position="1393"/>
        <end position="1419"/>
    </location>
</feature>
<dbReference type="InterPro" id="IPR016024">
    <property type="entry name" value="ARM-type_fold"/>
</dbReference>
<feature type="region of interest" description="Disordered" evidence="2">
    <location>
        <begin position="1338"/>
        <end position="1373"/>
    </location>
</feature>
<dbReference type="PROSITE" id="PS00018">
    <property type="entry name" value="EF_HAND_1"/>
    <property type="match status" value="1"/>
</dbReference>
<keyword evidence="1" id="KW-0175">Coiled coil</keyword>
<evidence type="ECO:0000256" key="1">
    <source>
        <dbReference type="SAM" id="Coils"/>
    </source>
</evidence>
<feature type="region of interest" description="Disordered" evidence="2">
    <location>
        <begin position="1507"/>
        <end position="1540"/>
    </location>
</feature>
<sequence length="3105" mass="354738">MASNMQSFPRMLKMLRENSNIKEKREALTYIRSNSKKLESTQVIKEEQYKELCKLIVDAFANGNNDIQNEAYETLNVVIQEFKDHTLNLFEAISQISRKHRLKILKLLEVVEENAISTFVHDPHAVNFFNNCMCAVQTNTMPWIAPTACVDNLQALIDAESSKPLSDDQRLEEETVNYCITFLRRLYKVAAVTSDIKVQRFNAILIDKVMILAYMGHKRQRGPALKLLQQALTANILPHVRTKLASAWTRYIEALQSTYCKRMLLLVSACELDWATQWNVSIQFLGVDLHRGAGLINNLLSVEEKAFKSTDTIIRRQAFLSWKLLVDNFALDPHELASARRIKLLCIPLNAKNSKTELIALTKLEVWWHVIIKLYKDISKFVNPVITQFLNFCFGPLGDTPLLSSKFDIVASPGKRFFKTKVVAVDALYQFLVSKQENHTAPVLEERLPYPISDAIFQECYKSIIHSVGEVLLVFSQLTDEEMKNRYQVGKILWKSLVNYIRESKLEDKSIMYKDITLVITELTNYAKNKPMIRNLILDTILFEIADLSIDFNFQDDTLSKLVFKLLQIPILNEAKKDHYNALKCLFWQCIKSQKENIYYSHAFNCLKEMYEKLHALLNIANKNESIIFELWLMLGDVLGKYMSDIQEINEGTTTEHNLKTVQSIVVFPFMYIHLQDQKQIQELAKAWKYLYKHFEMRTDLITTVKSNEILLSIASIMQHSITKNKESPYLTIYCLDILLSTINYKLLLVNTEIPSVIHLIVDLILYFLSEKEAKECELALKAMSATIITIYGHNPEKITPYLQVCKSVIELILQSELEMLNKEVANTWESIISIFKELGKVINYDLFSSYKKLIIQALNHSNVDIQIQTASLFESKNVFSDSIKLLLEEIEKETGKDKILNIAEITKKKHAQIEKLPNQIKIVGSFLKGSNSPNLIVKESDKNMDKNTGKKASIDSDSQDYVFIKTDLKFDVNRLTEHQKESLKRRREDIPALYNDLSQSSSQDTQNLQEWFDKKNKIFEETEKENNKKDNVSIKNILDDDANKENKIEIQELETINKSFIETDTKSMDSVERNIALESVQKTKVNVDNNEILLIEKQTAIVENAYDNAEAKTSADFVSKNLDTNIQEELKNKDDQRLSPSVLDNSKRRNRFNITVKSTLPKSEEIVSNQPEQYSNTTEVLQRTLRTKVIQSKSETTNKQKASENMENKSTKEDRRGIKRKLDNENEGTNLRQRRKLMDTTSDVDNCKSSENDKISINEANLSQRTRNEISRLRINMVFDTPLSTSRRSKSHEDTKDNKEFIAKKYSIENKSAKLKAGDIKVSDAKKVQKLNDKELKVKAKPGRKRSDEKYLIKKDKKNESEEQKKVEEKKKEEIKHVEVISKNTTDNKCDSFDEKSIESNDDVKLNESKSHTQDDMEDVIEDSQGLSKLGRNRLLKVKLEINKIEDIKKISQHNKNELKEEIDKEKDEKKQKETVQTEIISKNIDNKCDLLDTKKSIKINVEIVNNNNNNNNNNQNNNDNHNNNNNHNHNNINDDIKSDSNIQTINQDHESIEGKSQIQDDMEDIIENSQESSELEKKYDEKQYFIKINRIEDISSSMKCHEITIEDEEVSEIILNNCDNDNIEVPKDNIKEFEETNEINMIEPKISSSVIENNLCDNEKDTIVDVQKVNDGLVSKSLLEFSSPKSTMKRQAKFKSYSSYSTQGRAAHMIGLVTKQARMETESCVINLDDELVGKKIKSKDTDNDILLGKKEQGSVLKEADKITALCSSRQEKIFNNMRSTDYCPSPPIKLFSNLKNDGEKIFSKTDKSIDNALIQNDIQTDKIGEETLETDELPILEWSNANPPSLNASPSASILKRQRQYFPESDSDITPNKRKRVSFADPPVSKEMGYEITSTDSPHKINKFTSRGLLARKDSSLRLKQIKQKLTSVDSDKLEKSEEIDMTNVSEVDLQCERENELLTKIAEELEYSENVTIDSDVQTSCDSAENESINTVPIIVNKDNNIKINNLNVEFEITQHIESISTNKIDQNKEDKILERSKNNINLENNEFNDSATQTDIFGIDAKETSTETSINIDTNAIQNTSIKNNTLDLLKFNENDSIIEHSSEKCINSENLEDTADAANLTELNSSANLDEIFCGKLIRTSTQSTENLHEQDTLPVTDSVFGSLPLSQDSQCTNEFNIEIPHPELLDSIQPIYPTLISCKEPITSIIEHLTNPLWVQHLSTYFINRNIQSIGDLAQLSEREINRIPVKGNSKIEFVKSVLKCFEKKYISKELNNTMENIDNVLNNEISRSVNINVLSSTLKVSQDQILKDITTNIDETHNKLNHNVTLNQPSSSRTCNVIITDKNTETTVSKSSDITSSDIIQIINIPISPKIVTTSENIIGNSIPFVRSAISSIQTTKTVGTCTSSDSIYLSKTGVNKATKSVAAQMALEDLLDEIDVNLVLESAARRCTPDKLLIQYKDKMRHVSQVELETETIKILGAENRKNCNEITLKAACRACGINKVLLRLPDIFSTDKQFFVKVLNAYKKKIKTSDCMDILDFNEVKDAVCQKCTSSEFAEMLSKKLKEEEQEGIRKPMTELSSLDAMLKRMPMDVIISHTVANDELIPSRVVLDIALQNNSPTDIIQALESQSSVVTQNVFNKLWSSQFAIEYINQCKSKEDLLKIFKAISLKLSQQDLLQAFYESMNVKLMNLCNISKILNVNAKWIENAMCALWGLERLRMVEMAYIRKLTRTLPVLRFGEPHWEDISDLVCEMGLTGNHLVTLLLYVAVVNEIRLPLVTCQDEDSTQCMPKTAFLALLRHPEVSSSLAAYSRAARVTQDTKSRNDMAHLRALTEEGDDTEICVPGRVYLQLLKDPVVRGDLSAILNGRTQKVPDLLGRLIDDTDEMDAREYPFEYQKRSIATLAKNDDLPISLHDRMAENEDDEEKRAVISSDHSILRDYLPPNGRSEEQALRDFSMEKRNSRENRVSFPGKRNVASLARTYTLPQNAGKRNVGSVAREHGLPYGKRYQRSVSSLAKNSAWPALGNLRQSQENDYESEEKVNDSLKVDSNIRRSKREIAFSDEYPLPVMQNANMFDYEEMMEAFGGQYPNAEKRFMV</sequence>
<dbReference type="GO" id="GO:0140445">
    <property type="term" value="C:chromosome, telomeric repeat region"/>
    <property type="evidence" value="ECO:0007669"/>
    <property type="project" value="TreeGrafter"/>
</dbReference>
<organism evidence="3 4">
    <name type="scientific">Apis cerana cerana</name>
    <name type="common">Oriental honeybee</name>
    <dbReference type="NCBI Taxonomy" id="94128"/>
    <lineage>
        <taxon>Eukaryota</taxon>
        <taxon>Metazoa</taxon>
        <taxon>Ecdysozoa</taxon>
        <taxon>Arthropoda</taxon>
        <taxon>Hexapoda</taxon>
        <taxon>Insecta</taxon>
        <taxon>Pterygota</taxon>
        <taxon>Neoptera</taxon>
        <taxon>Endopterygota</taxon>
        <taxon>Hymenoptera</taxon>
        <taxon>Apocrita</taxon>
        <taxon>Aculeata</taxon>
        <taxon>Apoidea</taxon>
        <taxon>Anthophila</taxon>
        <taxon>Apidae</taxon>
        <taxon>Apis</taxon>
    </lineage>
</organism>
<dbReference type="GO" id="GO:0000723">
    <property type="term" value="P:telomere maintenance"/>
    <property type="evidence" value="ECO:0007669"/>
    <property type="project" value="TreeGrafter"/>
</dbReference>
<dbReference type="SUPFAM" id="SSF48371">
    <property type="entry name" value="ARM repeat"/>
    <property type="match status" value="1"/>
</dbReference>
<feature type="compositionally biased region" description="Basic and acidic residues" evidence="2">
    <location>
        <begin position="1346"/>
        <end position="1373"/>
    </location>
</feature>
<feature type="region of interest" description="Disordered" evidence="2">
    <location>
        <begin position="1191"/>
        <end position="1231"/>
    </location>
</feature>
<dbReference type="EMBL" id="KZ288210">
    <property type="protein sequence ID" value="PBC32915.1"/>
    <property type="molecule type" value="Genomic_DNA"/>
</dbReference>
<dbReference type="Proteomes" id="UP000242457">
    <property type="component" value="Unassembled WGS sequence"/>
</dbReference>
<accession>A0A2A3EMC9</accession>
<feature type="compositionally biased region" description="Basic and acidic residues" evidence="2">
    <location>
        <begin position="1393"/>
        <end position="1416"/>
    </location>
</feature>
<evidence type="ECO:0000313" key="4">
    <source>
        <dbReference type="Proteomes" id="UP000242457"/>
    </source>
</evidence>
<keyword evidence="4" id="KW-1185">Reference proteome</keyword>
<evidence type="ECO:0000313" key="3">
    <source>
        <dbReference type="EMBL" id="PBC32915.1"/>
    </source>
</evidence>
<dbReference type="GO" id="GO:0005634">
    <property type="term" value="C:nucleus"/>
    <property type="evidence" value="ECO:0007669"/>
    <property type="project" value="TreeGrafter"/>
</dbReference>
<protein>
    <submittedName>
        <fullName evidence="3">Telomere-associated protein RIF1</fullName>
    </submittedName>
</protein>
<feature type="compositionally biased region" description="Basic and acidic residues" evidence="2">
    <location>
        <begin position="1197"/>
        <end position="1225"/>
    </location>
</feature>
<dbReference type="CDD" id="cd14267">
    <property type="entry name" value="Rif1_CTD_C-II_like"/>
    <property type="match status" value="1"/>
</dbReference>
<evidence type="ECO:0000256" key="2">
    <source>
        <dbReference type="SAM" id="MobiDB-lite"/>
    </source>
</evidence>